<feature type="compositionally biased region" description="Acidic residues" evidence="1">
    <location>
        <begin position="46"/>
        <end position="69"/>
    </location>
</feature>
<feature type="compositionally biased region" description="Low complexity" evidence="1">
    <location>
        <begin position="309"/>
        <end position="322"/>
    </location>
</feature>
<comment type="caution">
    <text evidence="2">The sequence shown here is derived from an EMBL/GenBank/DDBJ whole genome shotgun (WGS) entry which is preliminary data.</text>
</comment>
<feature type="compositionally biased region" description="Acidic residues" evidence="1">
    <location>
        <begin position="14"/>
        <end position="27"/>
    </location>
</feature>
<evidence type="ECO:0000256" key="1">
    <source>
        <dbReference type="SAM" id="MobiDB-lite"/>
    </source>
</evidence>
<feature type="compositionally biased region" description="Polar residues" evidence="1">
    <location>
        <begin position="432"/>
        <end position="443"/>
    </location>
</feature>
<evidence type="ECO:0000313" key="3">
    <source>
        <dbReference type="Proteomes" id="UP001190700"/>
    </source>
</evidence>
<feature type="region of interest" description="Disordered" evidence="1">
    <location>
        <begin position="361"/>
        <end position="468"/>
    </location>
</feature>
<feature type="region of interest" description="Disordered" evidence="1">
    <location>
        <begin position="249"/>
        <end position="271"/>
    </location>
</feature>
<dbReference type="Proteomes" id="UP001190700">
    <property type="component" value="Unassembled WGS sequence"/>
</dbReference>
<feature type="region of interest" description="Disordered" evidence="1">
    <location>
        <begin position="309"/>
        <end position="342"/>
    </location>
</feature>
<feature type="region of interest" description="Disordered" evidence="1">
    <location>
        <begin position="535"/>
        <end position="559"/>
    </location>
</feature>
<feature type="compositionally biased region" description="Acidic residues" evidence="1">
    <location>
        <begin position="81"/>
        <end position="91"/>
    </location>
</feature>
<feature type="region of interest" description="Disordered" evidence="1">
    <location>
        <begin position="728"/>
        <end position="755"/>
    </location>
</feature>
<reference evidence="2 3" key="1">
    <citation type="journal article" date="2015" name="Genome Biol. Evol.">
        <title>Comparative Genomics of a Bacterivorous Green Alga Reveals Evolutionary Causalities and Consequences of Phago-Mixotrophic Mode of Nutrition.</title>
        <authorList>
            <person name="Burns J.A."/>
            <person name="Paasch A."/>
            <person name="Narechania A."/>
            <person name="Kim E."/>
        </authorList>
    </citation>
    <scope>NUCLEOTIDE SEQUENCE [LARGE SCALE GENOMIC DNA]</scope>
    <source>
        <strain evidence="2 3">PLY_AMNH</strain>
    </source>
</reference>
<feature type="region of interest" description="Disordered" evidence="1">
    <location>
        <begin position="597"/>
        <end position="694"/>
    </location>
</feature>
<feature type="compositionally biased region" description="Basic residues" evidence="1">
    <location>
        <begin position="254"/>
        <end position="263"/>
    </location>
</feature>
<proteinExistence type="predicted"/>
<dbReference type="EMBL" id="LGRX02033141">
    <property type="protein sequence ID" value="KAK3242661.1"/>
    <property type="molecule type" value="Genomic_DNA"/>
</dbReference>
<accession>A0AAE0EVY1</accession>
<feature type="compositionally biased region" description="Acidic residues" evidence="1">
    <location>
        <begin position="362"/>
        <end position="374"/>
    </location>
</feature>
<feature type="region of interest" description="Disordered" evidence="1">
    <location>
        <begin position="804"/>
        <end position="827"/>
    </location>
</feature>
<protein>
    <submittedName>
        <fullName evidence="2">Uncharacterized protein</fullName>
    </submittedName>
</protein>
<keyword evidence="3" id="KW-1185">Reference proteome</keyword>
<feature type="compositionally biased region" description="Basic residues" evidence="1">
    <location>
        <begin position="323"/>
        <end position="335"/>
    </location>
</feature>
<feature type="region of interest" description="Disordered" evidence="1">
    <location>
        <begin position="500"/>
        <end position="521"/>
    </location>
</feature>
<evidence type="ECO:0000313" key="2">
    <source>
        <dbReference type="EMBL" id="KAK3242661.1"/>
    </source>
</evidence>
<sequence length="872" mass="93729">MLRVNVSCKYTIEVEEDGGQPLSDDEGLLTYGSDDHSSSYGGGSGDEVEDEEEGETQEVTFEEVEDSSTECDGTAAPSVAEDMEAGEETDPEGYPLQQHTHTVSEYTEVWRSGDRGDENSGGENSDPDTVSTDADEPSEESAQPSGGGGDSLSGETQDESIDGQALLPYGVNPEEHAAAAAAAAAAEDGIGFDGSRSTNLGSEGEGENSGRNYYRETYTEEDTWTFVCDSQQQEHEEHRWTSRFQTEEVVRDRGGRRHHRRRSQQQPGRVTQELVVPGQLPLAIRDRLPEGAAEAVAAAVGERVREGAAAAASSAAHSASQRRSMRHANRPRPRTFRTERRVLQPRRIAREMLQAMMQPVLAEEDEGSGIEDDERSGPNLHFRRPNYASAYGEQPREGQEDVNAVPSPTISPVAPRAPQPRHAFPNNIFHMPNSNLQTTNSEFPSKRPRPPQQPAERISTPEPASEDSTCLLARPANSVPSYIPCVPRPAEEEATPCDENAVAKGASQQRDTAVDAMDTTGSSPVEALCVEDPEKTSVELQEAQEAGQDRLEGLSEPQLEESTAFGTELELLPAASVEREPTPVAQPESHALVVELPEETTEPLPSPAVRGPTPGPDGLALDPDNAPSEASPVRVTYDLESTPLEEQPSTSATSGIPAGDEPPKEMLNRTLTRSKVLTSRGKEVATTTTPKNTGRHLRAMDRAKRQQDLDLVGGPGMLARKGVVLGSTVRSRQASSLKPSTSGGTSSDLEGPTLSLQSIGHASGLRLQPQIRSASGTATVTATVAPGSPVAIRARTWKRGERLVSGARTGGGGCRAEDGGRANRHTGRDLANTGRLTHMREVGHMHLKEEERDAEERGISPREILLGERFLG</sequence>
<dbReference type="AlphaFoldDB" id="A0AAE0EVY1"/>
<feature type="region of interest" description="Disordered" evidence="1">
    <location>
        <begin position="14"/>
        <end position="212"/>
    </location>
</feature>
<name>A0AAE0EVY1_9CHLO</name>
<gene>
    <name evidence="2" type="ORF">CYMTET_47657</name>
</gene>
<organism evidence="2 3">
    <name type="scientific">Cymbomonas tetramitiformis</name>
    <dbReference type="NCBI Taxonomy" id="36881"/>
    <lineage>
        <taxon>Eukaryota</taxon>
        <taxon>Viridiplantae</taxon>
        <taxon>Chlorophyta</taxon>
        <taxon>Pyramimonadophyceae</taxon>
        <taxon>Pyramimonadales</taxon>
        <taxon>Pyramimonadaceae</taxon>
        <taxon>Cymbomonas</taxon>
    </lineage>
</organism>
<feature type="compositionally biased region" description="Polar residues" evidence="1">
    <location>
        <begin position="121"/>
        <end position="132"/>
    </location>
</feature>